<protein>
    <recommendedName>
        <fullName evidence="4">DUF4397 domain-containing protein</fullName>
    </recommendedName>
</protein>
<evidence type="ECO:0008006" key="4">
    <source>
        <dbReference type="Google" id="ProtNLM"/>
    </source>
</evidence>
<name>A0A1W1UFD5_9DEIO</name>
<evidence type="ECO:0000256" key="1">
    <source>
        <dbReference type="SAM" id="SignalP"/>
    </source>
</evidence>
<evidence type="ECO:0000313" key="3">
    <source>
        <dbReference type="Proteomes" id="UP000192582"/>
    </source>
</evidence>
<keyword evidence="3" id="KW-1185">Reference proteome</keyword>
<dbReference type="Proteomes" id="UP000192582">
    <property type="component" value="Unassembled WGS sequence"/>
</dbReference>
<feature type="chain" id="PRO_5012144923" description="DUF4397 domain-containing protein" evidence="1">
    <location>
        <begin position="24"/>
        <end position="123"/>
    </location>
</feature>
<dbReference type="RefSeq" id="WP_139806436.1">
    <property type="nucleotide sequence ID" value="NZ_FWWU01000004.1"/>
</dbReference>
<dbReference type="AlphaFoldDB" id="A0A1W1UFD5"/>
<organism evidence="2 3">
    <name type="scientific">Deinococcus hopiensis KR-140</name>
    <dbReference type="NCBI Taxonomy" id="695939"/>
    <lineage>
        <taxon>Bacteria</taxon>
        <taxon>Thermotogati</taxon>
        <taxon>Deinococcota</taxon>
        <taxon>Deinococci</taxon>
        <taxon>Deinococcales</taxon>
        <taxon>Deinococcaceae</taxon>
        <taxon>Deinococcus</taxon>
    </lineage>
</organism>
<reference evidence="2 3" key="1">
    <citation type="submission" date="2017-04" db="EMBL/GenBank/DDBJ databases">
        <authorList>
            <person name="Afonso C.L."/>
            <person name="Miller P.J."/>
            <person name="Scott M.A."/>
            <person name="Spackman E."/>
            <person name="Goraichik I."/>
            <person name="Dimitrov K.M."/>
            <person name="Suarez D.L."/>
            <person name="Swayne D.E."/>
        </authorList>
    </citation>
    <scope>NUCLEOTIDE SEQUENCE [LARGE SCALE GENOMIC DNA]</scope>
    <source>
        <strain evidence="2 3">KR-140</strain>
    </source>
</reference>
<evidence type="ECO:0000313" key="2">
    <source>
        <dbReference type="EMBL" id="SMB79743.1"/>
    </source>
</evidence>
<keyword evidence="1" id="KW-0732">Signal</keyword>
<accession>A0A1W1UFD5</accession>
<proteinExistence type="predicted"/>
<sequence length="123" mass="13192">MRNIKTLLTAALFATTLGARAFAAPVYFENDAGASGVVDVYVDGRLAFNDVFADSDMLFPRELTAGAHQITVTPFYLAPGQGDLLSTTVEVTDEGPQTLTFAASTDEFDAPTLALWVSEDHEE</sequence>
<feature type="signal peptide" evidence="1">
    <location>
        <begin position="1"/>
        <end position="23"/>
    </location>
</feature>
<dbReference type="STRING" id="695939.SAMN00790413_05320"/>
<dbReference type="OrthoDB" id="72742at2"/>
<gene>
    <name evidence="2" type="ORF">SAMN00790413_05320</name>
</gene>
<dbReference type="EMBL" id="FWWU01000004">
    <property type="protein sequence ID" value="SMB79743.1"/>
    <property type="molecule type" value="Genomic_DNA"/>
</dbReference>